<feature type="compositionally biased region" description="Polar residues" evidence="1">
    <location>
        <begin position="160"/>
        <end position="176"/>
    </location>
</feature>
<feature type="compositionally biased region" description="Low complexity" evidence="1">
    <location>
        <begin position="131"/>
        <end position="153"/>
    </location>
</feature>
<evidence type="ECO:0000256" key="1">
    <source>
        <dbReference type="SAM" id="MobiDB-lite"/>
    </source>
</evidence>
<gene>
    <name evidence="2" type="ORF">CLUP02_11897</name>
</gene>
<feature type="compositionally biased region" description="Polar residues" evidence="1">
    <location>
        <begin position="760"/>
        <end position="774"/>
    </location>
</feature>
<proteinExistence type="predicted"/>
<feature type="region of interest" description="Disordered" evidence="1">
    <location>
        <begin position="674"/>
        <end position="879"/>
    </location>
</feature>
<feature type="compositionally biased region" description="Basic and acidic residues" evidence="1">
    <location>
        <begin position="833"/>
        <end position="879"/>
    </location>
</feature>
<evidence type="ECO:0000313" key="2">
    <source>
        <dbReference type="EMBL" id="UQC86396.1"/>
    </source>
</evidence>
<dbReference type="Proteomes" id="UP000830671">
    <property type="component" value="Chromosome 6"/>
</dbReference>
<feature type="compositionally biased region" description="Polar residues" evidence="1">
    <location>
        <begin position="717"/>
        <end position="730"/>
    </location>
</feature>
<accession>A0A9Q8T155</accession>
<feature type="compositionally biased region" description="Basic and acidic residues" evidence="1">
    <location>
        <begin position="749"/>
        <end position="759"/>
    </location>
</feature>
<evidence type="ECO:0000313" key="3">
    <source>
        <dbReference type="Proteomes" id="UP000830671"/>
    </source>
</evidence>
<organism evidence="2 3">
    <name type="scientific">Colletotrichum lupini</name>
    <dbReference type="NCBI Taxonomy" id="145971"/>
    <lineage>
        <taxon>Eukaryota</taxon>
        <taxon>Fungi</taxon>
        <taxon>Dikarya</taxon>
        <taxon>Ascomycota</taxon>
        <taxon>Pezizomycotina</taxon>
        <taxon>Sordariomycetes</taxon>
        <taxon>Hypocreomycetidae</taxon>
        <taxon>Glomerellales</taxon>
        <taxon>Glomerellaceae</taxon>
        <taxon>Colletotrichum</taxon>
        <taxon>Colletotrichum acutatum species complex</taxon>
    </lineage>
</organism>
<feature type="region of interest" description="Disordered" evidence="1">
    <location>
        <begin position="32"/>
        <end position="65"/>
    </location>
</feature>
<reference evidence="2" key="1">
    <citation type="journal article" date="2021" name="Mol. Plant Microbe Interact.">
        <title>Complete Genome Sequence of the Plant-Pathogenic Fungus Colletotrichum lupini.</title>
        <authorList>
            <person name="Baroncelli R."/>
            <person name="Pensec F."/>
            <person name="Da Lio D."/>
            <person name="Boufleur T."/>
            <person name="Vicente I."/>
            <person name="Sarrocco S."/>
            <person name="Picot A."/>
            <person name="Baraldi E."/>
            <person name="Sukno S."/>
            <person name="Thon M."/>
            <person name="Le Floch G."/>
        </authorList>
    </citation>
    <scope>NUCLEOTIDE SEQUENCE</scope>
    <source>
        <strain evidence="2">IMI 504893</strain>
    </source>
</reference>
<keyword evidence="3" id="KW-1185">Reference proteome</keyword>
<dbReference type="EMBL" id="CP019478">
    <property type="protein sequence ID" value="UQC86396.1"/>
    <property type="molecule type" value="Genomic_DNA"/>
</dbReference>
<name>A0A9Q8T155_9PEZI</name>
<sequence length="892" mass="99897">MASSKSRSGRNSQTFLSGATLYDLEQEKLYQLSGEPSLLRKQPQVKESPRQDPKSPPPLYPAAHDIHDSWKQLSHSKPSLNTAEISYIDSLARRDDAGQQAPLNQKKSGKRITQGPKGNVAFVEDVEYEGESSSPSIESLYSSDSIHPSDSASGPILPTMTPQPQPQVSGSLQATRQTKEAMPDNSVCLQINPQNPQDVTILTEFDVTDDLEEDLEEYSRLVRMGRFRAAGRHFDNRLVHFIDNLYVVDHYCSALLAMSDFQALSRIAKEFAMELRPGIYRTNTLTRFNQAEVLSGLEILSKEAKNKYSSYIAEYLETLAEIRNHWPELDSTELQVMVDSFSIEGGINHFRPRTCALVYRHLRAEGRIWDFKDLLDRLSQMESTSICTTLQSLLQEYGDDSENHLPKLLERIEEDWGSAADEVSSFALLEIFTTLTLASMSRQTSIPVVKIIFRIAQGHARDILRENPINSKTRPYLRWIVAKVLVEQYTDPKITGIFALASHLKRLPGKSWQPEVALPLSWMVLYAPYGDEDPKWHPDPSTTAGHDNALRTVLGVAEQLGDTPLQATCLQLLIYQCPQPRLLLDKLGDLWRSKGAYLGYIQTRMYCFIPESLSTPETRESIRRDILLAGEVSSGGPVSHARSMILRALSPGDPSHLEKNLYLGRAWEAISIPGYPDTGTQENNGRPNEGDVTRNVLAGPPTLSHPWAEPSDVAHPIQNQSPTGKAQGNQKSEHNHERLGSSVPLSRQDQNRAKAEHTTIRGSSETLYGISSPQPVKFPRPRLQKMHASEGRSNFPARSIPPLVPATNFPAHSHKGKGIARNVGGDESQPGRGKAESDEESKQAKPRNEAPERSDADKERDRERQKLSDRLSSDQKREIIRQFVNHDKIDLD</sequence>
<dbReference type="KEGG" id="clup:CLUP02_11897"/>
<protein>
    <submittedName>
        <fullName evidence="2">Uncharacterized protein</fullName>
    </submittedName>
</protein>
<dbReference type="RefSeq" id="XP_049148007.1">
    <property type="nucleotide sequence ID" value="XM_049290862.1"/>
</dbReference>
<dbReference type="GeneID" id="73345872"/>
<dbReference type="AlphaFoldDB" id="A0A9Q8T155"/>
<feature type="region of interest" description="Disordered" evidence="1">
    <location>
        <begin position="91"/>
        <end position="182"/>
    </location>
</feature>